<evidence type="ECO:0000256" key="4">
    <source>
        <dbReference type="ARBA" id="ARBA00023273"/>
    </source>
</evidence>
<comment type="subcellular location">
    <subcellularLocation>
        <location evidence="1">Cytoplasm</location>
        <location evidence="1">Cytoskeleton</location>
        <location evidence="1">Cilium axoneme</location>
    </subcellularLocation>
</comment>
<evidence type="ECO:0000313" key="6">
    <source>
        <dbReference type="EMBL" id="KAG7522436.1"/>
    </source>
</evidence>
<keyword evidence="7" id="KW-1185">Reference proteome</keyword>
<accession>A0AAV6SZ96</accession>
<gene>
    <name evidence="6" type="ORF">JOB18_022108</name>
</gene>
<reference evidence="6 7" key="1">
    <citation type="journal article" date="2021" name="Sci. Rep.">
        <title>Chromosome anchoring in Senegalese sole (Solea senegalensis) reveals sex-associated markers and genome rearrangements in flatfish.</title>
        <authorList>
            <person name="Guerrero-Cozar I."/>
            <person name="Gomez-Garrido J."/>
            <person name="Berbel C."/>
            <person name="Martinez-Blanch J.F."/>
            <person name="Alioto T."/>
            <person name="Claros M.G."/>
            <person name="Gagnaire P.A."/>
            <person name="Manchado M."/>
        </authorList>
    </citation>
    <scope>NUCLEOTIDE SEQUENCE [LARGE SCALE GENOMIC DNA]</scope>
    <source>
        <strain evidence="6">Sse05_10M</strain>
    </source>
</reference>
<name>A0AAV6SZ96_SOLSE</name>
<sequence>MMSASQERNNKKSSTPGNPASQKQQGKKSKKGSNSGNPIFTYTRTPKVLELELNPRRLNPMYKTSNGAYGRYMTSFEGIKRVFFPRTDKFSEHLRTIGMQRNTAFVTAMKKSKVCDTTLQYTLLCDE</sequence>
<dbReference type="PANTHER" id="PTHR20899">
    <property type="entry name" value="PIERCE HOMOLOG"/>
    <property type="match status" value="1"/>
</dbReference>
<proteinExistence type="predicted"/>
<keyword evidence="3" id="KW-0206">Cytoskeleton</keyword>
<dbReference type="AlphaFoldDB" id="A0AAV6SZ96"/>
<keyword evidence="2" id="KW-0963">Cytoplasm</keyword>
<dbReference type="Pfam" id="PF14892">
    <property type="entry name" value="PIRC1_2"/>
    <property type="match status" value="1"/>
</dbReference>
<evidence type="ECO:0000256" key="2">
    <source>
        <dbReference type="ARBA" id="ARBA00022490"/>
    </source>
</evidence>
<dbReference type="InterPro" id="IPR026507">
    <property type="entry name" value="PIRC1/2"/>
</dbReference>
<dbReference type="Proteomes" id="UP000693946">
    <property type="component" value="Linkage Group LG10"/>
</dbReference>
<protein>
    <submittedName>
        <fullName evidence="6">Uncharacterized protein</fullName>
    </submittedName>
</protein>
<dbReference type="GO" id="GO:0035082">
    <property type="term" value="P:axoneme assembly"/>
    <property type="evidence" value="ECO:0007669"/>
    <property type="project" value="InterPro"/>
</dbReference>
<evidence type="ECO:0000313" key="7">
    <source>
        <dbReference type="Proteomes" id="UP000693946"/>
    </source>
</evidence>
<evidence type="ECO:0000256" key="5">
    <source>
        <dbReference type="SAM" id="MobiDB-lite"/>
    </source>
</evidence>
<organism evidence="6 7">
    <name type="scientific">Solea senegalensis</name>
    <name type="common">Senegalese sole</name>
    <dbReference type="NCBI Taxonomy" id="28829"/>
    <lineage>
        <taxon>Eukaryota</taxon>
        <taxon>Metazoa</taxon>
        <taxon>Chordata</taxon>
        <taxon>Craniata</taxon>
        <taxon>Vertebrata</taxon>
        <taxon>Euteleostomi</taxon>
        <taxon>Actinopterygii</taxon>
        <taxon>Neopterygii</taxon>
        <taxon>Teleostei</taxon>
        <taxon>Neoteleostei</taxon>
        <taxon>Acanthomorphata</taxon>
        <taxon>Carangaria</taxon>
        <taxon>Pleuronectiformes</taxon>
        <taxon>Pleuronectoidei</taxon>
        <taxon>Soleidae</taxon>
        <taxon>Solea</taxon>
    </lineage>
</organism>
<evidence type="ECO:0000256" key="3">
    <source>
        <dbReference type="ARBA" id="ARBA00023212"/>
    </source>
</evidence>
<evidence type="ECO:0000256" key="1">
    <source>
        <dbReference type="ARBA" id="ARBA00004430"/>
    </source>
</evidence>
<feature type="compositionally biased region" description="Polar residues" evidence="5">
    <location>
        <begin position="1"/>
        <end position="20"/>
    </location>
</feature>
<dbReference type="EMBL" id="JAGKHQ010000002">
    <property type="protein sequence ID" value="KAG7522436.1"/>
    <property type="molecule type" value="Genomic_DNA"/>
</dbReference>
<dbReference type="PANTHER" id="PTHR20899:SF4">
    <property type="entry name" value="PIERCER OF MICROTUBULE WALL 2 PROTEIN"/>
    <property type="match status" value="1"/>
</dbReference>
<comment type="caution">
    <text evidence="6">The sequence shown here is derived from an EMBL/GenBank/DDBJ whole genome shotgun (WGS) entry which is preliminary data.</text>
</comment>
<feature type="region of interest" description="Disordered" evidence="5">
    <location>
        <begin position="1"/>
        <end position="41"/>
    </location>
</feature>
<keyword evidence="4" id="KW-0966">Cell projection</keyword>
<dbReference type="GO" id="GO:0005879">
    <property type="term" value="C:axonemal microtubule"/>
    <property type="evidence" value="ECO:0007669"/>
    <property type="project" value="InterPro"/>
</dbReference>